<dbReference type="Pfam" id="PF04854">
    <property type="entry name" value="DUF624"/>
    <property type="match status" value="1"/>
</dbReference>
<evidence type="ECO:0000313" key="3">
    <source>
        <dbReference type="Proteomes" id="UP000030832"/>
    </source>
</evidence>
<evidence type="ECO:0000256" key="1">
    <source>
        <dbReference type="SAM" id="Phobius"/>
    </source>
</evidence>
<keyword evidence="1" id="KW-1133">Transmembrane helix</keyword>
<proteinExistence type="predicted"/>
<protein>
    <recommendedName>
        <fullName evidence="4">Integral membrane protein</fullName>
    </recommendedName>
</protein>
<dbReference type="Proteomes" id="UP000030832">
    <property type="component" value="Unassembled WGS sequence"/>
</dbReference>
<keyword evidence="1" id="KW-0472">Membrane</keyword>
<accession>A0A0B0IGW5</accession>
<keyword evidence="1" id="KW-0812">Transmembrane</keyword>
<feature type="transmembrane region" description="Helical" evidence="1">
    <location>
        <begin position="70"/>
        <end position="89"/>
    </location>
</feature>
<evidence type="ECO:0008006" key="4">
    <source>
        <dbReference type="Google" id="ProtNLM"/>
    </source>
</evidence>
<comment type="caution">
    <text evidence="2">The sequence shown here is derived from an EMBL/GenBank/DDBJ whole genome shotgun (WGS) entry which is preliminary data.</text>
</comment>
<name>A0A0B0IGW5_9BACI</name>
<dbReference type="eggNOG" id="COG5578">
    <property type="taxonomic scope" value="Bacteria"/>
</dbReference>
<feature type="transmembrane region" description="Helical" evidence="1">
    <location>
        <begin position="142"/>
        <end position="166"/>
    </location>
</feature>
<dbReference type="AlphaFoldDB" id="A0A0B0IGW5"/>
<reference evidence="2 3" key="1">
    <citation type="submission" date="2014-09" db="EMBL/GenBank/DDBJ databases">
        <title>Genome sequencing and annotation of Bacillus Okhensis strain Kh10-101T.</title>
        <authorList>
            <person name="Prakash J.S."/>
        </authorList>
    </citation>
    <scope>NUCLEOTIDE SEQUENCE [LARGE SCALE GENOMIC DNA]</scope>
    <source>
        <strain evidence="3">Kh10-101T</strain>
    </source>
</reference>
<gene>
    <name evidence="2" type="ORF">LQ50_08490</name>
</gene>
<dbReference type="STRING" id="333138.LQ50_08490"/>
<sequence length="209" mass="24087">MAGVIYRVAEWIVRLAYLNLLWIGFSLAGLIVFGFWPATAAMFAIIRRWRMGDSEFPIFKSFWVYFKSDFINVNLLGIILTIFGITLYVNIRFIQVSSFTLFEILNVSLWVLAFFYCLTLLYIIPVYVHYEFNLLQVIKNAFLMMILNPLTTFFMVSGCFVIYIAFVFLPSVIPFFGGSGVALGIMFFATSAFNRIEKKRTRLVGPKSN</sequence>
<dbReference type="InterPro" id="IPR006938">
    <property type="entry name" value="DUF624"/>
</dbReference>
<evidence type="ECO:0000313" key="2">
    <source>
        <dbReference type="EMBL" id="KHF40555.1"/>
    </source>
</evidence>
<feature type="transmembrane region" description="Helical" evidence="1">
    <location>
        <begin position="172"/>
        <end position="193"/>
    </location>
</feature>
<feature type="transmembrane region" description="Helical" evidence="1">
    <location>
        <begin position="109"/>
        <end position="130"/>
    </location>
</feature>
<feature type="transmembrane region" description="Helical" evidence="1">
    <location>
        <begin position="20"/>
        <end position="46"/>
    </location>
</feature>
<dbReference type="EMBL" id="JRJU01000008">
    <property type="protein sequence ID" value="KHF40555.1"/>
    <property type="molecule type" value="Genomic_DNA"/>
</dbReference>
<organism evidence="2 3">
    <name type="scientific">Halalkalibacter okhensis</name>
    <dbReference type="NCBI Taxonomy" id="333138"/>
    <lineage>
        <taxon>Bacteria</taxon>
        <taxon>Bacillati</taxon>
        <taxon>Bacillota</taxon>
        <taxon>Bacilli</taxon>
        <taxon>Bacillales</taxon>
        <taxon>Bacillaceae</taxon>
        <taxon>Halalkalibacter</taxon>
    </lineage>
</organism>
<keyword evidence="3" id="KW-1185">Reference proteome</keyword>